<gene>
    <name evidence="9" type="ordered locus">Snas_2038</name>
</gene>
<keyword evidence="5 7" id="KW-1133">Transmembrane helix</keyword>
<dbReference type="eggNOG" id="COG2409">
    <property type="taxonomic scope" value="Bacteria"/>
</dbReference>
<dbReference type="PANTHER" id="PTHR33406:SF11">
    <property type="entry name" value="MEMBRANE PROTEIN SCO6666-RELATED"/>
    <property type="match status" value="1"/>
</dbReference>
<dbReference type="HOGENOM" id="CLU_005108_1_1_11"/>
<evidence type="ECO:0000256" key="6">
    <source>
        <dbReference type="ARBA" id="ARBA00023136"/>
    </source>
</evidence>
<evidence type="ECO:0000256" key="1">
    <source>
        <dbReference type="ARBA" id="ARBA00004651"/>
    </source>
</evidence>
<feature type="domain" description="SSD" evidence="8">
    <location>
        <begin position="217"/>
        <end position="340"/>
    </location>
</feature>
<comment type="subcellular location">
    <subcellularLocation>
        <location evidence="1">Cell membrane</location>
        <topology evidence="1">Multi-pass membrane protein</topology>
    </subcellularLocation>
</comment>
<dbReference type="RefSeq" id="WP_013017304.1">
    <property type="nucleotide sequence ID" value="NC_013947.1"/>
</dbReference>
<evidence type="ECO:0000256" key="4">
    <source>
        <dbReference type="ARBA" id="ARBA00022692"/>
    </source>
</evidence>
<dbReference type="GO" id="GO:0005886">
    <property type="term" value="C:plasma membrane"/>
    <property type="evidence" value="ECO:0007669"/>
    <property type="project" value="UniProtKB-SubCell"/>
</dbReference>
<feature type="transmembrane region" description="Helical" evidence="7">
    <location>
        <begin position="242"/>
        <end position="262"/>
    </location>
</feature>
<feature type="transmembrane region" description="Helical" evidence="7">
    <location>
        <begin position="218"/>
        <end position="236"/>
    </location>
</feature>
<dbReference type="PROSITE" id="PS50156">
    <property type="entry name" value="SSD"/>
    <property type="match status" value="1"/>
</dbReference>
<feature type="transmembrane region" description="Helical" evidence="7">
    <location>
        <begin position="665"/>
        <end position="690"/>
    </location>
</feature>
<keyword evidence="6 7" id="KW-0472">Membrane</keyword>
<feature type="transmembrane region" description="Helical" evidence="7">
    <location>
        <begin position="315"/>
        <end position="342"/>
    </location>
</feature>
<reference evidence="9 10" key="1">
    <citation type="journal article" date="2009" name="Stand. Genomic Sci.">
        <title>Complete genome sequence of Stackebrandtia nassauensis type strain (LLR-40K-21).</title>
        <authorList>
            <person name="Munk C."/>
            <person name="Lapidus A."/>
            <person name="Copeland A."/>
            <person name="Jando M."/>
            <person name="Mayilraj S."/>
            <person name="Glavina Del Rio T."/>
            <person name="Nolan M."/>
            <person name="Chen F."/>
            <person name="Lucas S."/>
            <person name="Tice H."/>
            <person name="Cheng J.F."/>
            <person name="Han C."/>
            <person name="Detter J.C."/>
            <person name="Bruce D."/>
            <person name="Goodwin L."/>
            <person name="Chain P."/>
            <person name="Pitluck S."/>
            <person name="Goker M."/>
            <person name="Ovchinikova G."/>
            <person name="Pati A."/>
            <person name="Ivanova N."/>
            <person name="Mavromatis K."/>
            <person name="Chen A."/>
            <person name="Palaniappan K."/>
            <person name="Land M."/>
            <person name="Hauser L."/>
            <person name="Chang Y.J."/>
            <person name="Jeffries C.D."/>
            <person name="Bristow J."/>
            <person name="Eisen J.A."/>
            <person name="Markowitz V."/>
            <person name="Hugenholtz P."/>
            <person name="Kyrpides N.C."/>
            <person name="Klenk H.P."/>
        </authorList>
    </citation>
    <scope>NUCLEOTIDE SEQUENCE [LARGE SCALE GENOMIC DNA]</scope>
    <source>
        <strain evidence="10">DSM 44728 / CIP 108903 / NRRL B-16338 / NBRC 102104 / LLR-40K-21</strain>
    </source>
</reference>
<evidence type="ECO:0000259" key="8">
    <source>
        <dbReference type="PROSITE" id="PS50156"/>
    </source>
</evidence>
<keyword evidence="3" id="KW-1003">Cell membrane</keyword>
<dbReference type="PANTHER" id="PTHR33406">
    <property type="entry name" value="MEMBRANE PROTEIN MJ1562-RELATED"/>
    <property type="match status" value="1"/>
</dbReference>
<dbReference type="AlphaFoldDB" id="D3Q0J7"/>
<organism evidence="9 10">
    <name type="scientific">Stackebrandtia nassauensis (strain DSM 44728 / CIP 108903 / NRRL B-16338 / NBRC 102104 / LLR-40K-21)</name>
    <dbReference type="NCBI Taxonomy" id="446470"/>
    <lineage>
        <taxon>Bacteria</taxon>
        <taxon>Bacillati</taxon>
        <taxon>Actinomycetota</taxon>
        <taxon>Actinomycetes</taxon>
        <taxon>Glycomycetales</taxon>
        <taxon>Glycomycetaceae</taxon>
        <taxon>Stackebrandtia</taxon>
    </lineage>
</organism>
<feature type="transmembrane region" description="Helical" evidence="7">
    <location>
        <begin position="529"/>
        <end position="550"/>
    </location>
</feature>
<evidence type="ECO:0000256" key="7">
    <source>
        <dbReference type="SAM" id="Phobius"/>
    </source>
</evidence>
<evidence type="ECO:0000256" key="2">
    <source>
        <dbReference type="ARBA" id="ARBA00010157"/>
    </source>
</evidence>
<sequence length="718" mass="75884">MTTTLPPPTELPAARQGMLVRLTDWSARHRVLSVLIWVALLAGVTFAAGRVGSDYHDDHSLPGTESQEIADLLEERVPKESGDTLQIVLSGSKADIADARADVESMLDDVRDLDHVDEVDDPFKAEHNWSEDGTVGFATVTLDGKSADIPDADVRDIIDTAKEAETDELRVELGGDPIRGAEESAGGAAEGAGMLAALVILVFMFGSLLAAAVPLGTAIFAVGSTLGVIALASQVFTLPSYLPPLMMLVGLGVGVDYALLIFSRYRSEILAGADRATAARIAADTAGRSVLFAGCTVIVALLGLYALGLGSLQGVALGVALTVAVTMLASITLLPALLTMFGRRIAARILKRAKRSKREPGHGWRRWGAFMQRRPVVPLLLAVAALAAMCVPALDLRLGFADAGTDTPGSTSRAAYDVMTDGFGPGANGPILVLVEGSLEDAQTAADALRDTDGVEDATPAFPIEDELAMVQVFPDSAPQDDATGRLVTELREDVLPPIADDTGATYLVGGSTAATVDFADAVSQRMPLFLLLVIGLSSLLLMAVFRSVLIPVKAAILNLLSIGASLGVVTLVYQYGWFGAQPGPIEAFVPTMIFAIVFGLSMDYEVFLVSRMHEEWRRGGDADHAVREGLATTGGVITAAAAIMIVVFGAFVLSADRMLQQFGLGLAVAIAVDALVIRCLVVPTVMRLLGPRAWWLPRWLDRILPKIRLESEATVSR</sequence>
<feature type="transmembrane region" description="Helical" evidence="7">
    <location>
        <begin position="557"/>
        <end position="576"/>
    </location>
</feature>
<feature type="transmembrane region" description="Helical" evidence="7">
    <location>
        <begin position="290"/>
        <end position="309"/>
    </location>
</feature>
<name>D3Q0J7_STANL</name>
<keyword evidence="4 7" id="KW-0812">Transmembrane</keyword>
<feature type="transmembrane region" description="Helical" evidence="7">
    <location>
        <begin position="588"/>
        <end position="610"/>
    </location>
</feature>
<evidence type="ECO:0000256" key="5">
    <source>
        <dbReference type="ARBA" id="ARBA00022989"/>
    </source>
</evidence>
<feature type="transmembrane region" description="Helical" evidence="7">
    <location>
        <begin position="192"/>
        <end position="211"/>
    </location>
</feature>
<accession>D3Q0J7</accession>
<dbReference type="InterPro" id="IPR050545">
    <property type="entry name" value="Mycobact_MmpL"/>
</dbReference>
<feature type="transmembrane region" description="Helical" evidence="7">
    <location>
        <begin position="375"/>
        <end position="394"/>
    </location>
</feature>
<dbReference type="Gene3D" id="1.20.1640.10">
    <property type="entry name" value="Multidrug efflux transporter AcrB transmembrane domain"/>
    <property type="match status" value="2"/>
</dbReference>
<comment type="similarity">
    <text evidence="2">Belongs to the resistance-nodulation-cell division (RND) (TC 2.A.6) family. MmpL subfamily.</text>
</comment>
<dbReference type="EMBL" id="CP001778">
    <property type="protein sequence ID" value="ADD41733.1"/>
    <property type="molecule type" value="Genomic_DNA"/>
</dbReference>
<dbReference type="STRING" id="446470.Snas_2038"/>
<feature type="transmembrane region" description="Helical" evidence="7">
    <location>
        <begin position="31"/>
        <end position="52"/>
    </location>
</feature>
<evidence type="ECO:0000313" key="10">
    <source>
        <dbReference type="Proteomes" id="UP000000844"/>
    </source>
</evidence>
<evidence type="ECO:0000313" key="9">
    <source>
        <dbReference type="EMBL" id="ADD41733.1"/>
    </source>
</evidence>
<dbReference type="Proteomes" id="UP000000844">
    <property type="component" value="Chromosome"/>
</dbReference>
<dbReference type="KEGG" id="sna:Snas_2038"/>
<proteinExistence type="inferred from homology"/>
<evidence type="ECO:0000256" key="3">
    <source>
        <dbReference type="ARBA" id="ARBA00022475"/>
    </source>
</evidence>
<feature type="transmembrane region" description="Helical" evidence="7">
    <location>
        <begin position="631"/>
        <end position="653"/>
    </location>
</feature>
<dbReference type="InterPro" id="IPR004869">
    <property type="entry name" value="MMPL_dom"/>
</dbReference>
<keyword evidence="10" id="KW-1185">Reference proteome</keyword>
<dbReference type="Pfam" id="PF03176">
    <property type="entry name" value="MMPL"/>
    <property type="match status" value="2"/>
</dbReference>
<dbReference type="SUPFAM" id="SSF82866">
    <property type="entry name" value="Multidrug efflux transporter AcrB transmembrane domain"/>
    <property type="match status" value="2"/>
</dbReference>
<protein>
    <submittedName>
        <fullName evidence="9">MMPL domain protein</fullName>
    </submittedName>
</protein>
<dbReference type="InterPro" id="IPR000731">
    <property type="entry name" value="SSD"/>
</dbReference>